<evidence type="ECO:0000256" key="5">
    <source>
        <dbReference type="ARBA" id="ARBA00023136"/>
    </source>
</evidence>
<feature type="domain" description="VTT" evidence="7">
    <location>
        <begin position="33"/>
        <end position="151"/>
    </location>
</feature>
<accession>A0A0L6VZ78</accession>
<evidence type="ECO:0000256" key="3">
    <source>
        <dbReference type="ARBA" id="ARBA00022692"/>
    </source>
</evidence>
<evidence type="ECO:0000313" key="9">
    <source>
        <dbReference type="Proteomes" id="UP000037175"/>
    </source>
</evidence>
<comment type="caution">
    <text evidence="8">The sequence shown here is derived from an EMBL/GenBank/DDBJ whole genome shotgun (WGS) entry which is preliminary data.</text>
</comment>
<dbReference type="PANTHER" id="PTHR12677">
    <property type="entry name" value="GOLGI APPARATUS MEMBRANE PROTEIN TVP38-RELATED"/>
    <property type="match status" value="1"/>
</dbReference>
<evidence type="ECO:0000259" key="7">
    <source>
        <dbReference type="Pfam" id="PF09335"/>
    </source>
</evidence>
<dbReference type="EMBL" id="LGTE01000025">
    <property type="protein sequence ID" value="KNZ68632.1"/>
    <property type="molecule type" value="Genomic_DNA"/>
</dbReference>
<sequence>MEEQLVHFFNEYQSQAVLLSIILSIVVAIMGVLPSFFITAANITFFGFWPGTLISFIGEALGASISFIIYRKGLQHVIHPYLKQYPRLMKLTNSTGREAVYLILLLRVMPLMPSGLVTLAASMGTISVLSFTVASSLGKIPALLLEAFSVYQIMKINRLKSWLLELILVYAIYRLWRKTKK</sequence>
<dbReference type="InterPro" id="IPR032816">
    <property type="entry name" value="VTT_dom"/>
</dbReference>
<evidence type="ECO:0000256" key="1">
    <source>
        <dbReference type="ARBA" id="ARBA00004651"/>
    </source>
</evidence>
<keyword evidence="3 6" id="KW-0812">Transmembrane</keyword>
<reference evidence="9" key="1">
    <citation type="submission" date="2015-07" db="EMBL/GenBank/DDBJ databases">
        <title>Complete Genome of Thermincola ferriacetica strain Z-0001T.</title>
        <authorList>
            <person name="Lusk B."/>
            <person name="Badalamenti J.P."/>
            <person name="Parameswaran P."/>
            <person name="Bond D.R."/>
            <person name="Torres C.I."/>
        </authorList>
    </citation>
    <scope>NUCLEOTIDE SEQUENCE [LARGE SCALE GENOMIC DNA]</scope>
    <source>
        <strain evidence="9">Z-0001</strain>
    </source>
</reference>
<feature type="transmembrane region" description="Helical" evidence="6">
    <location>
        <begin position="47"/>
        <end position="70"/>
    </location>
</feature>
<feature type="transmembrane region" description="Helical" evidence="6">
    <location>
        <begin position="115"/>
        <end position="138"/>
    </location>
</feature>
<comment type="caution">
    <text evidence="6">Lacks conserved residue(s) required for the propagation of feature annotation.</text>
</comment>
<evidence type="ECO:0000256" key="6">
    <source>
        <dbReference type="RuleBase" id="RU366058"/>
    </source>
</evidence>
<gene>
    <name evidence="8" type="ORF">Tfer_2807</name>
</gene>
<evidence type="ECO:0000256" key="4">
    <source>
        <dbReference type="ARBA" id="ARBA00022989"/>
    </source>
</evidence>
<dbReference type="InterPro" id="IPR015414">
    <property type="entry name" value="TMEM64"/>
</dbReference>
<dbReference type="RefSeq" id="WP_052218807.1">
    <property type="nucleotide sequence ID" value="NZ_LGTE01000025.1"/>
</dbReference>
<keyword evidence="5 6" id="KW-0472">Membrane</keyword>
<evidence type="ECO:0000313" key="8">
    <source>
        <dbReference type="EMBL" id="KNZ68632.1"/>
    </source>
</evidence>
<comment type="subcellular location">
    <subcellularLocation>
        <location evidence="1 6">Cell membrane</location>
        <topology evidence="1 6">Multi-pass membrane protein</topology>
    </subcellularLocation>
</comment>
<feature type="transmembrane region" description="Helical" evidence="6">
    <location>
        <begin position="16"/>
        <end position="41"/>
    </location>
</feature>
<dbReference type="AlphaFoldDB" id="A0A0L6VZ78"/>
<organism evidence="8 9">
    <name type="scientific">Thermincola ferriacetica</name>
    <dbReference type="NCBI Taxonomy" id="281456"/>
    <lineage>
        <taxon>Bacteria</taxon>
        <taxon>Bacillati</taxon>
        <taxon>Bacillota</taxon>
        <taxon>Clostridia</taxon>
        <taxon>Eubacteriales</taxon>
        <taxon>Thermincolaceae</taxon>
        <taxon>Thermincola</taxon>
    </lineage>
</organism>
<keyword evidence="4 6" id="KW-1133">Transmembrane helix</keyword>
<name>A0A0L6VZ78_9FIRM</name>
<comment type="similarity">
    <text evidence="6">Belongs to the TVP38/TMEM64 family.</text>
</comment>
<dbReference type="PANTHER" id="PTHR12677:SF55">
    <property type="entry name" value="UNDECAPRENYL PHOSPHATE TRANSPORTER SAOUHSC_00901-RELATED"/>
    <property type="match status" value="1"/>
</dbReference>
<evidence type="ECO:0000256" key="2">
    <source>
        <dbReference type="ARBA" id="ARBA00022475"/>
    </source>
</evidence>
<dbReference type="Proteomes" id="UP000037175">
    <property type="component" value="Unassembled WGS sequence"/>
</dbReference>
<proteinExistence type="inferred from homology"/>
<dbReference type="GO" id="GO:0005886">
    <property type="term" value="C:plasma membrane"/>
    <property type="evidence" value="ECO:0007669"/>
    <property type="project" value="UniProtKB-SubCell"/>
</dbReference>
<protein>
    <recommendedName>
        <fullName evidence="6">TVP38/TMEM64 family membrane protein</fullName>
    </recommendedName>
</protein>
<dbReference type="Pfam" id="PF09335">
    <property type="entry name" value="VTT_dom"/>
    <property type="match status" value="1"/>
</dbReference>
<keyword evidence="9" id="KW-1185">Reference proteome</keyword>
<keyword evidence="2 6" id="KW-1003">Cell membrane</keyword>